<keyword evidence="8" id="KW-0548">Nucleotidyltransferase</keyword>
<keyword evidence="3" id="KW-0255">Endonuclease</keyword>
<evidence type="ECO:0000259" key="10">
    <source>
        <dbReference type="PROSITE" id="PS50994"/>
    </source>
</evidence>
<feature type="domain" description="Integrase catalytic" evidence="10">
    <location>
        <begin position="477"/>
        <end position="653"/>
    </location>
</feature>
<keyword evidence="12" id="KW-1185">Reference proteome</keyword>
<dbReference type="PANTHER" id="PTHR42648">
    <property type="entry name" value="TRANSPOSASE, PUTATIVE-RELATED"/>
    <property type="match status" value="1"/>
</dbReference>
<evidence type="ECO:0000256" key="2">
    <source>
        <dbReference type="ARBA" id="ARBA00022723"/>
    </source>
</evidence>
<reference evidence="11" key="1">
    <citation type="journal article" date="2022" name="Int. J. Mol. Sci.">
        <title>Draft Genome of Tanacetum Coccineum: Genomic Comparison of Closely Related Tanacetum-Family Plants.</title>
        <authorList>
            <person name="Yamashiro T."/>
            <person name="Shiraishi A."/>
            <person name="Nakayama K."/>
            <person name="Satake H."/>
        </authorList>
    </citation>
    <scope>NUCLEOTIDE SEQUENCE</scope>
</reference>
<name>A0ABQ5BT86_9ASTR</name>
<dbReference type="PROSITE" id="PS50994">
    <property type="entry name" value="INTEGRASE"/>
    <property type="match status" value="1"/>
</dbReference>
<keyword evidence="8" id="KW-0239">DNA-directed DNA polymerase</keyword>
<dbReference type="Pfam" id="PF00665">
    <property type="entry name" value="rve"/>
    <property type="match status" value="1"/>
</dbReference>
<accession>A0ABQ5BT86</accession>
<dbReference type="InterPro" id="IPR001584">
    <property type="entry name" value="Integrase_cat-core"/>
</dbReference>
<dbReference type="Gene3D" id="3.30.420.10">
    <property type="entry name" value="Ribonuclease H-like superfamily/Ribonuclease H"/>
    <property type="match status" value="1"/>
</dbReference>
<dbReference type="CDD" id="cd09272">
    <property type="entry name" value="RNase_HI_RT_Ty1"/>
    <property type="match status" value="1"/>
</dbReference>
<evidence type="ECO:0000256" key="9">
    <source>
        <dbReference type="ARBA" id="ARBA00023172"/>
    </source>
</evidence>
<keyword evidence="8" id="KW-0808">Transferase</keyword>
<keyword evidence="9" id="KW-0233">DNA recombination</keyword>
<evidence type="ECO:0000313" key="11">
    <source>
        <dbReference type="EMBL" id="GJT17008.1"/>
    </source>
</evidence>
<keyword evidence="2" id="KW-0479">Metal-binding</keyword>
<dbReference type="InterPro" id="IPR012337">
    <property type="entry name" value="RNaseH-like_sf"/>
</dbReference>
<evidence type="ECO:0000256" key="6">
    <source>
        <dbReference type="ARBA" id="ARBA00022908"/>
    </source>
</evidence>
<dbReference type="PANTHER" id="PTHR42648:SF11">
    <property type="entry name" value="TRANSPOSON TY4-P GAG-POL POLYPROTEIN"/>
    <property type="match status" value="1"/>
</dbReference>
<evidence type="ECO:0000256" key="5">
    <source>
        <dbReference type="ARBA" id="ARBA00022842"/>
    </source>
</evidence>
<dbReference type="InterPro" id="IPR036397">
    <property type="entry name" value="RNaseH_sf"/>
</dbReference>
<evidence type="ECO:0000313" key="12">
    <source>
        <dbReference type="Proteomes" id="UP001151760"/>
    </source>
</evidence>
<evidence type="ECO:0000256" key="1">
    <source>
        <dbReference type="ARBA" id="ARBA00022722"/>
    </source>
</evidence>
<keyword evidence="5" id="KW-0460">Magnesium</keyword>
<comment type="caution">
    <text evidence="11">The sequence shown here is derived from an EMBL/GenBank/DDBJ whole genome shotgun (WGS) entry which is preliminary data.</text>
</comment>
<evidence type="ECO:0000256" key="3">
    <source>
        <dbReference type="ARBA" id="ARBA00022759"/>
    </source>
</evidence>
<gene>
    <name evidence="11" type="ORF">Tco_0875714</name>
</gene>
<protein>
    <submittedName>
        <fullName evidence="11">Retrovirus-related pol polyprotein from transposon TNT 1-94</fullName>
    </submittedName>
</protein>
<reference evidence="11" key="2">
    <citation type="submission" date="2022-01" db="EMBL/GenBank/DDBJ databases">
        <authorList>
            <person name="Yamashiro T."/>
            <person name="Shiraishi A."/>
            <person name="Satake H."/>
            <person name="Nakayama K."/>
        </authorList>
    </citation>
    <scope>NUCLEOTIDE SEQUENCE</scope>
</reference>
<keyword evidence="1" id="KW-0540">Nuclease</keyword>
<keyword evidence="6" id="KW-0229">DNA integration</keyword>
<dbReference type="InterPro" id="IPR025724">
    <property type="entry name" value="GAG-pre-integrase_dom"/>
</dbReference>
<evidence type="ECO:0000256" key="7">
    <source>
        <dbReference type="ARBA" id="ARBA00022918"/>
    </source>
</evidence>
<proteinExistence type="predicted"/>
<dbReference type="InterPro" id="IPR057670">
    <property type="entry name" value="SH3_retrovirus"/>
</dbReference>
<evidence type="ECO:0000256" key="8">
    <source>
        <dbReference type="ARBA" id="ARBA00022932"/>
    </source>
</evidence>
<dbReference type="EMBL" id="BQNB010013522">
    <property type="protein sequence ID" value="GJT17008.1"/>
    <property type="molecule type" value="Genomic_DNA"/>
</dbReference>
<keyword evidence="7" id="KW-0695">RNA-directed DNA polymerase</keyword>
<keyword evidence="4" id="KW-0378">Hydrolase</keyword>
<dbReference type="Pfam" id="PF25597">
    <property type="entry name" value="SH3_retrovirus"/>
    <property type="match status" value="1"/>
</dbReference>
<organism evidence="11 12">
    <name type="scientific">Tanacetum coccineum</name>
    <dbReference type="NCBI Taxonomy" id="301880"/>
    <lineage>
        <taxon>Eukaryota</taxon>
        <taxon>Viridiplantae</taxon>
        <taxon>Streptophyta</taxon>
        <taxon>Embryophyta</taxon>
        <taxon>Tracheophyta</taxon>
        <taxon>Spermatophyta</taxon>
        <taxon>Magnoliopsida</taxon>
        <taxon>eudicotyledons</taxon>
        <taxon>Gunneridae</taxon>
        <taxon>Pentapetalae</taxon>
        <taxon>asterids</taxon>
        <taxon>campanulids</taxon>
        <taxon>Asterales</taxon>
        <taxon>Asteraceae</taxon>
        <taxon>Asteroideae</taxon>
        <taxon>Anthemideae</taxon>
        <taxon>Anthemidinae</taxon>
        <taxon>Tanacetum</taxon>
    </lineage>
</organism>
<dbReference type="Pfam" id="PF13976">
    <property type="entry name" value="gag_pre-integrs"/>
    <property type="match status" value="1"/>
</dbReference>
<sequence length="1172" mass="132979">MKKQSQRYHTLPPMLVESDYILEIRIHRYIPANPMASRYGNQSQMDPTLTPIITDPHILILLCARTEEELDLNSRDALSRTGRTIQQRKEDLFDEYERFRAIGNESIHDYFVRFHKLVNDMKITQLNIPTHQMNTKFVNNLPAYWGKYVTNVKQNMDISTTPYVYWLSANEIASQASKPATPATPFVHKSRPPSQVLAVFKKLMLFFINLKLRQQLQGKDDILSEIDAPRSLMKLDGLKVENVSLKRRYDELSKANNHSRIAYTEKLSAFTAENNQLKAQVSGVKPTFGASKPLPKRALQNHSSLPAKSANARRVEAHHRTLNKKNHVDSNLLVKHSVSVSKLNNVYKIVLWYLDLMHKHIPGDRARLINFVEKFIGTVRFGNDEYAAIVGYGDYKLGSRTTNLYSISLNDMMSASPVCLLTKASSTKSWLWHRRLNHLNFGTLNELARKNLVRGLPMLKYDKDHLCPSCQLGKSKKASHPLKTENTNTEVLHTLHMDLCGPMRTESINGKKYVLVIVDDYTRFGWVRFLRSKDETPHAIEKFIVKTQRALNATVRFVRTDNGTEFVNKTLDGWFESVGISHETSVPRSPQQNGVVERRNRTLMEAARTMLIFAKAPLFLWAEAVATACYTLNRSLVHTLHGKTYYELLKGKKPNLQYFRVFGSLCYPTNDYDDVGKLKAKADIGIFVGYAPTKKAYRIYNKRTRKIQETVHVAFDELTEGLTSVQTSSGLAPQQMTYVPNSTELELTALQSGRSRSALVKDPEPPSVPPTKKQVDDLFQWFDDDGLFRYLRLLSITPVKCSVPPAPENANGSPSTTVISEGAPTVTESLLPHQIPLPDTSDSDVETLFDHVDSNVFDTYDAPEADSVASSSNSVNIDVTSNNQLPHVQKWTQAHPLENIIGDKDRPVSTRKQLETTNVIRSDQTLHCSRSKYNMVIFQMDMKTAFLNNELNEVVYVSQPEGFVDPEHPSHVGSLMYLSASRPDIVFAVCMCARYQAKPTEMHLTAIKRIFRYLKGTINMGLWYPKDSGFELKAFADADYAGCHDTRRSTSGSAQFLGHRLVSWSSKKQKSTAISTTEAEYIALSGCCAQILWMRSQLRDYGFAFNKIPMYCDNQSAIALCCNSVQHSRSKHIDIRHHFIKEQRFATLLPLLGVKQMSPETLKELQDESVSE</sequence>
<dbReference type="Proteomes" id="UP001151760">
    <property type="component" value="Unassembled WGS sequence"/>
</dbReference>
<dbReference type="InterPro" id="IPR039537">
    <property type="entry name" value="Retrotran_Ty1/copia-like"/>
</dbReference>
<dbReference type="SUPFAM" id="SSF53098">
    <property type="entry name" value="Ribonuclease H-like"/>
    <property type="match status" value="1"/>
</dbReference>
<evidence type="ECO:0000256" key="4">
    <source>
        <dbReference type="ARBA" id="ARBA00022801"/>
    </source>
</evidence>